<dbReference type="Proteomes" id="UP001230156">
    <property type="component" value="Unassembled WGS sequence"/>
</dbReference>
<dbReference type="PANTHER" id="PTHR32196:SF21">
    <property type="entry name" value="ABC TRANSPORTER PERMEASE PROTEIN YPHD-RELATED"/>
    <property type="match status" value="1"/>
</dbReference>
<dbReference type="PANTHER" id="PTHR32196">
    <property type="entry name" value="ABC TRANSPORTER PERMEASE PROTEIN YPHD-RELATED-RELATED"/>
    <property type="match status" value="1"/>
</dbReference>
<feature type="transmembrane region" description="Helical" evidence="8">
    <location>
        <begin position="243"/>
        <end position="262"/>
    </location>
</feature>
<organism evidence="9 10">
    <name type="scientific">Dongia sedimenti</name>
    <dbReference type="NCBI Taxonomy" id="3064282"/>
    <lineage>
        <taxon>Bacteria</taxon>
        <taxon>Pseudomonadati</taxon>
        <taxon>Pseudomonadota</taxon>
        <taxon>Alphaproteobacteria</taxon>
        <taxon>Rhodospirillales</taxon>
        <taxon>Dongiaceae</taxon>
        <taxon>Dongia</taxon>
    </lineage>
</organism>
<feature type="transmembrane region" description="Helical" evidence="8">
    <location>
        <begin position="269"/>
        <end position="288"/>
    </location>
</feature>
<feature type="transmembrane region" description="Helical" evidence="8">
    <location>
        <begin position="64"/>
        <end position="82"/>
    </location>
</feature>
<evidence type="ECO:0000256" key="4">
    <source>
        <dbReference type="ARBA" id="ARBA00022519"/>
    </source>
</evidence>
<dbReference type="CDD" id="cd06579">
    <property type="entry name" value="TM_PBP1_transp_AraH_like"/>
    <property type="match status" value="1"/>
</dbReference>
<dbReference type="EMBL" id="JAUYVI010000006">
    <property type="protein sequence ID" value="MDQ7249741.1"/>
    <property type="molecule type" value="Genomic_DNA"/>
</dbReference>
<keyword evidence="3" id="KW-1003">Cell membrane</keyword>
<feature type="transmembrane region" description="Helical" evidence="8">
    <location>
        <begin position="37"/>
        <end position="57"/>
    </location>
</feature>
<evidence type="ECO:0000313" key="10">
    <source>
        <dbReference type="Proteomes" id="UP001230156"/>
    </source>
</evidence>
<evidence type="ECO:0000256" key="2">
    <source>
        <dbReference type="ARBA" id="ARBA00022448"/>
    </source>
</evidence>
<protein>
    <submittedName>
        <fullName evidence="9">ABC transporter permease</fullName>
    </submittedName>
</protein>
<comment type="caution">
    <text evidence="9">The sequence shown here is derived from an EMBL/GenBank/DDBJ whole genome shotgun (WGS) entry which is preliminary data.</text>
</comment>
<name>A0ABU0YPT7_9PROT</name>
<keyword evidence="2" id="KW-0813">Transport</keyword>
<reference evidence="10" key="1">
    <citation type="submission" date="2023-08" db="EMBL/GenBank/DDBJ databases">
        <title>Rhodospirillaceae gen. nov., a novel taxon isolated from the Yangtze River Yuezi River estuary sludge.</title>
        <authorList>
            <person name="Ruan L."/>
        </authorList>
    </citation>
    <scope>NUCLEOTIDE SEQUENCE [LARGE SCALE GENOMIC DNA]</scope>
    <source>
        <strain evidence="10">R-7</strain>
    </source>
</reference>
<evidence type="ECO:0000256" key="1">
    <source>
        <dbReference type="ARBA" id="ARBA00004651"/>
    </source>
</evidence>
<evidence type="ECO:0000256" key="8">
    <source>
        <dbReference type="SAM" id="Phobius"/>
    </source>
</evidence>
<keyword evidence="7 8" id="KW-0472">Membrane</keyword>
<keyword evidence="10" id="KW-1185">Reference proteome</keyword>
<keyword evidence="5 8" id="KW-0812">Transmembrane</keyword>
<feature type="transmembrane region" description="Helical" evidence="8">
    <location>
        <begin position="157"/>
        <end position="180"/>
    </location>
</feature>
<feature type="transmembrane region" description="Helical" evidence="8">
    <location>
        <begin position="88"/>
        <end position="110"/>
    </location>
</feature>
<evidence type="ECO:0000256" key="3">
    <source>
        <dbReference type="ARBA" id="ARBA00022475"/>
    </source>
</evidence>
<feature type="transmembrane region" description="Helical" evidence="8">
    <location>
        <begin position="210"/>
        <end position="231"/>
    </location>
</feature>
<evidence type="ECO:0000256" key="5">
    <source>
        <dbReference type="ARBA" id="ARBA00022692"/>
    </source>
</evidence>
<gene>
    <name evidence="9" type="ORF">Q8A70_18775</name>
</gene>
<keyword evidence="4" id="KW-0997">Cell inner membrane</keyword>
<feature type="transmembrane region" description="Helical" evidence="8">
    <location>
        <begin position="117"/>
        <end position="137"/>
    </location>
</feature>
<proteinExistence type="predicted"/>
<dbReference type="InterPro" id="IPR001851">
    <property type="entry name" value="ABC_transp_permease"/>
</dbReference>
<dbReference type="RefSeq" id="WP_379958076.1">
    <property type="nucleotide sequence ID" value="NZ_JAUYVI010000006.1"/>
</dbReference>
<sequence length="326" mass="34496">MRKIRLTQEGVVLALAVAMCVVFAVALPNFLTTGNLIALVRSVSILGILGLGMGLVVIARGIDLALIATMVVSVSWVLSLTTNSGWNLGPALLLGAGFVILIGLINGILIAYATIPAIFTTLAMGLVVYGVGRGWLFQVDVQNTPDNSAFFNFLGRTTVLGMPMLIVAFLVLALLMWLALRWTRFGRFVYAMGDNPAAARIVGLPVRPMIVAEHVITALIAYAAGLVMAAASSGMSTRVYNSTMIYDVLLVVVLGGIGLSGGRGGVRNILVGTLLVGVLLDGMTIMDVPYIEQNLIKSIILLCAIVVDSIINPRDEQTAQQEQGDI</sequence>
<evidence type="ECO:0000256" key="6">
    <source>
        <dbReference type="ARBA" id="ARBA00022989"/>
    </source>
</evidence>
<accession>A0ABU0YPT7</accession>
<evidence type="ECO:0000256" key="7">
    <source>
        <dbReference type="ARBA" id="ARBA00023136"/>
    </source>
</evidence>
<evidence type="ECO:0000313" key="9">
    <source>
        <dbReference type="EMBL" id="MDQ7249741.1"/>
    </source>
</evidence>
<comment type="subcellular location">
    <subcellularLocation>
        <location evidence="1">Cell membrane</location>
        <topology evidence="1">Multi-pass membrane protein</topology>
    </subcellularLocation>
</comment>
<dbReference type="Pfam" id="PF02653">
    <property type="entry name" value="BPD_transp_2"/>
    <property type="match status" value="1"/>
</dbReference>
<keyword evidence="6 8" id="KW-1133">Transmembrane helix</keyword>
<feature type="transmembrane region" description="Helical" evidence="8">
    <location>
        <begin position="12"/>
        <end position="31"/>
    </location>
</feature>